<dbReference type="FunFam" id="3.40.50.720:FF:000265">
    <property type="entry name" value="NAD dependent epimerase/dehydratase family protein"/>
    <property type="match status" value="1"/>
</dbReference>
<dbReference type="GO" id="GO:0005737">
    <property type="term" value="C:cytoplasm"/>
    <property type="evidence" value="ECO:0007669"/>
    <property type="project" value="TreeGrafter"/>
</dbReference>
<dbReference type="EMBL" id="UGFG01000001">
    <property type="protein sequence ID" value="STM39808.1"/>
    <property type="molecule type" value="Genomic_DNA"/>
</dbReference>
<accession>A0A377DUJ2</accession>
<dbReference type="Gene3D" id="3.40.50.720">
    <property type="entry name" value="NAD(P)-binding Rossmann-like Domain"/>
    <property type="match status" value="2"/>
</dbReference>
<sequence length="807" mass="91252">MPQRILVLGASGYIGQHLVRTLSQQGHQILAAARHVDRLAKLQLANVSCHKVDLSWPDNLPALLQDIDTVYFLVHSMGEGGDFIAQERQVALNVRDALREVPVKQLIFLSSLQAPPHEQSDHLRARQATADILREANVPVTELRAGIIVGAGSAAFEVMRDMVYNLPVLTPPRWVRSRTTPIALENLLHYLVALLDHPASEHRIFEAAGPEVLSYQQQFEHFMAVSGKRRWLIPIPLPTRWISVWFLNVITSVPPTTARALIQGLKHDLLADDTALRALIPQRLIAFDDAVRSTLKEEEKLVNSSDWGYDAQAFARWRPEYGYFAKQAGFTVKTSASLAALWQVVNQIGGKERYFFGNILWQTRALMDRAIGHKLAKGRPEREYLQTGDAVDSWKVIVVEPEKQLTLLFGMKAPGLGRLCFSLEDKGDYRTIDVRAFWHPHGMPGLFYWLLMIPAHLFIFSRNGKTNRQTGRTKHRLIDKTCVILSCFPLHHGGNHGRMRTLFSQQQWIDMKVLVTGATSGLGRNAVEFLCQKGISVRATGRNEAMGKLLEKMGAEFVPADLTELVSSQAKVMLAGIDTLWHCSSFTSPWGTQQAFDLANVRATRRLGEWAVAWGVRNFIHISSPSLYFDYHHHRDIKEDFRPHRFANEFARSKAASEEVINMLSQANPQTRFTILRPQSLFGPHDKVFIPRLAHMMHHYGSILLPHGGSALVDMTYYENAVHAMWLASQEACDKLPSGRVYNITNGEHRTLRSIVQKLIDELNIDCRIRSVPYPMLDMIARSMERLGRKSAKEPPLTHYGVSKLNF</sequence>
<dbReference type="Pfam" id="PF01370">
    <property type="entry name" value="Epimerase"/>
    <property type="match status" value="1"/>
</dbReference>
<dbReference type="Pfam" id="PF13460">
    <property type="entry name" value="NAD_binding_10"/>
    <property type="match status" value="1"/>
</dbReference>
<dbReference type="Proteomes" id="UP000254429">
    <property type="component" value="Unassembled WGS sequence"/>
</dbReference>
<name>A0A377DUJ2_ECOLX</name>
<evidence type="ECO:0000313" key="4">
    <source>
        <dbReference type="Proteomes" id="UP000254429"/>
    </source>
</evidence>
<dbReference type="InterPro" id="IPR036291">
    <property type="entry name" value="NAD(P)-bd_dom_sf"/>
</dbReference>
<dbReference type="PANTHER" id="PTHR48079:SF6">
    <property type="entry name" value="NAD(P)-BINDING DOMAIN-CONTAINING PROTEIN-RELATED"/>
    <property type="match status" value="1"/>
</dbReference>
<feature type="domain" description="NAD(P)-binding" evidence="2">
    <location>
        <begin position="9"/>
        <end position="148"/>
    </location>
</feature>
<dbReference type="PANTHER" id="PTHR48079">
    <property type="entry name" value="PROTEIN YEEZ"/>
    <property type="match status" value="1"/>
</dbReference>
<dbReference type="InterPro" id="IPR021295">
    <property type="entry name" value="DUF2867"/>
</dbReference>
<dbReference type="AlphaFoldDB" id="A0A377DUJ2"/>
<dbReference type="SUPFAM" id="SSF51735">
    <property type="entry name" value="NAD(P)-binding Rossmann-fold domains"/>
    <property type="match status" value="2"/>
</dbReference>
<dbReference type="GO" id="GO:0004029">
    <property type="term" value="F:aldehyde dehydrogenase (NAD+) activity"/>
    <property type="evidence" value="ECO:0007669"/>
    <property type="project" value="TreeGrafter"/>
</dbReference>
<dbReference type="CDD" id="cd05245">
    <property type="entry name" value="SDR_a2"/>
    <property type="match status" value="1"/>
</dbReference>
<dbReference type="InterPro" id="IPR051783">
    <property type="entry name" value="NAD(P)-dependent_oxidoreduct"/>
</dbReference>
<dbReference type="Pfam" id="PF11066">
    <property type="entry name" value="DUF2867"/>
    <property type="match status" value="1"/>
</dbReference>
<feature type="domain" description="NAD-dependent epimerase/dehydratase" evidence="1">
    <location>
        <begin position="513"/>
        <end position="744"/>
    </location>
</feature>
<evidence type="ECO:0000259" key="2">
    <source>
        <dbReference type="Pfam" id="PF13460"/>
    </source>
</evidence>
<reference evidence="3 4" key="1">
    <citation type="submission" date="2018-06" db="EMBL/GenBank/DDBJ databases">
        <authorList>
            <consortium name="Pathogen Informatics"/>
            <person name="Doyle S."/>
        </authorList>
    </citation>
    <scope>NUCLEOTIDE SEQUENCE [LARGE SCALE GENOMIC DNA]</scope>
    <source>
        <strain evidence="3 4">NCTC8500</strain>
    </source>
</reference>
<proteinExistence type="predicted"/>
<dbReference type="InterPro" id="IPR001509">
    <property type="entry name" value="Epimerase_deHydtase"/>
</dbReference>
<protein>
    <submittedName>
        <fullName evidence="3">NAD(P)-binding Rossmann-fold domain</fullName>
    </submittedName>
</protein>
<gene>
    <name evidence="3" type="primary">ybjT</name>
    <name evidence="3" type="ORF">NCTC8500_03632</name>
</gene>
<evidence type="ECO:0000313" key="3">
    <source>
        <dbReference type="EMBL" id="STM39808.1"/>
    </source>
</evidence>
<dbReference type="InterPro" id="IPR016040">
    <property type="entry name" value="NAD(P)-bd_dom"/>
</dbReference>
<evidence type="ECO:0000259" key="1">
    <source>
        <dbReference type="Pfam" id="PF01370"/>
    </source>
</evidence>
<organism evidence="3 4">
    <name type="scientific">Escherichia coli</name>
    <dbReference type="NCBI Taxonomy" id="562"/>
    <lineage>
        <taxon>Bacteria</taxon>
        <taxon>Pseudomonadati</taxon>
        <taxon>Pseudomonadota</taxon>
        <taxon>Gammaproteobacteria</taxon>
        <taxon>Enterobacterales</taxon>
        <taxon>Enterobacteriaceae</taxon>
        <taxon>Escherichia</taxon>
    </lineage>
</organism>